<name>A0A9E7K777_9LILI</name>
<feature type="non-terminal residue" evidence="2">
    <location>
        <position position="1"/>
    </location>
</feature>
<protein>
    <submittedName>
        <fullName evidence="2">Uncharacterized protein</fullName>
    </submittedName>
</protein>
<organism evidence="2 3">
    <name type="scientific">Musa troglodytarum</name>
    <name type="common">fe'i banana</name>
    <dbReference type="NCBI Taxonomy" id="320322"/>
    <lineage>
        <taxon>Eukaryota</taxon>
        <taxon>Viridiplantae</taxon>
        <taxon>Streptophyta</taxon>
        <taxon>Embryophyta</taxon>
        <taxon>Tracheophyta</taxon>
        <taxon>Spermatophyta</taxon>
        <taxon>Magnoliopsida</taxon>
        <taxon>Liliopsida</taxon>
        <taxon>Zingiberales</taxon>
        <taxon>Musaceae</taxon>
        <taxon>Musa</taxon>
    </lineage>
</organism>
<keyword evidence="3" id="KW-1185">Reference proteome</keyword>
<evidence type="ECO:0000313" key="3">
    <source>
        <dbReference type="Proteomes" id="UP001055439"/>
    </source>
</evidence>
<evidence type="ECO:0000313" key="2">
    <source>
        <dbReference type="EMBL" id="URE09143.1"/>
    </source>
</evidence>
<sequence>RTHRLFEEPAFHIRRSADDDDEGGGRGHPPPSLLAYLRRRKILKVVLSLMCFGASEMPGE</sequence>
<dbReference type="AlphaFoldDB" id="A0A9E7K777"/>
<feature type="region of interest" description="Disordered" evidence="1">
    <location>
        <begin position="1"/>
        <end position="32"/>
    </location>
</feature>
<dbReference type="Proteomes" id="UP001055439">
    <property type="component" value="Chromosome 6"/>
</dbReference>
<feature type="compositionally biased region" description="Basic and acidic residues" evidence="1">
    <location>
        <begin position="1"/>
        <end position="17"/>
    </location>
</feature>
<reference evidence="2" key="1">
    <citation type="submission" date="2022-05" db="EMBL/GenBank/DDBJ databases">
        <title>The Musa troglodytarum L. genome provides insights into the mechanism of non-climacteric behaviour and enrichment of carotenoids.</title>
        <authorList>
            <person name="Wang J."/>
        </authorList>
    </citation>
    <scope>NUCLEOTIDE SEQUENCE</scope>
    <source>
        <tissue evidence="2">Leaf</tissue>
    </source>
</reference>
<accession>A0A9E7K777</accession>
<gene>
    <name evidence="2" type="ORF">MUK42_28623</name>
</gene>
<evidence type="ECO:0000256" key="1">
    <source>
        <dbReference type="SAM" id="MobiDB-lite"/>
    </source>
</evidence>
<dbReference type="EMBL" id="CP097508">
    <property type="protein sequence ID" value="URE09143.1"/>
    <property type="molecule type" value="Genomic_DNA"/>
</dbReference>
<proteinExistence type="predicted"/>